<name>A0A3M0AD68_9GAMM</name>
<evidence type="ECO:0000259" key="3">
    <source>
        <dbReference type="Pfam" id="PF00724"/>
    </source>
</evidence>
<dbReference type="InterPro" id="IPR051799">
    <property type="entry name" value="NADH_flavin_oxidoreductase"/>
</dbReference>
<dbReference type="Proteomes" id="UP000267187">
    <property type="component" value="Unassembled WGS sequence"/>
</dbReference>
<dbReference type="CDD" id="cd02803">
    <property type="entry name" value="OYE_like_FMN_family"/>
    <property type="match status" value="1"/>
</dbReference>
<keyword evidence="2" id="KW-0560">Oxidoreductase</keyword>
<dbReference type="Pfam" id="PF00724">
    <property type="entry name" value="Oxidored_FMN"/>
    <property type="match status" value="1"/>
</dbReference>
<keyword evidence="5" id="KW-1185">Reference proteome</keyword>
<dbReference type="InterPro" id="IPR013785">
    <property type="entry name" value="Aldolase_TIM"/>
</dbReference>
<accession>A0A3M0AD68</accession>
<dbReference type="Gene3D" id="3.20.20.70">
    <property type="entry name" value="Aldolase class I"/>
    <property type="match status" value="1"/>
</dbReference>
<dbReference type="SUPFAM" id="SSF51395">
    <property type="entry name" value="FMN-linked oxidoreductases"/>
    <property type="match status" value="1"/>
</dbReference>
<dbReference type="RefSeq" id="WP_121875779.1">
    <property type="nucleotide sequence ID" value="NZ_REFJ01000001.1"/>
</dbReference>
<dbReference type="EMBL" id="REFJ01000001">
    <property type="protein sequence ID" value="RMA82447.1"/>
    <property type="molecule type" value="Genomic_DNA"/>
</dbReference>
<dbReference type="PANTHER" id="PTHR43656">
    <property type="entry name" value="BINDING OXIDOREDUCTASE, PUTATIVE (AFU_ORTHOLOGUE AFUA_2G08260)-RELATED"/>
    <property type="match status" value="1"/>
</dbReference>
<gene>
    <name evidence="4" type="ORF">DFR27_0396</name>
</gene>
<proteinExistence type="predicted"/>
<dbReference type="InterPro" id="IPR001155">
    <property type="entry name" value="OxRdtase_FMN_N"/>
</dbReference>
<dbReference type="AlphaFoldDB" id="A0A3M0AD68"/>
<dbReference type="OrthoDB" id="8523426at2"/>
<evidence type="ECO:0000313" key="5">
    <source>
        <dbReference type="Proteomes" id="UP000267187"/>
    </source>
</evidence>
<protein>
    <submittedName>
        <fullName evidence="4">2,4-dienoyl-CoA reductase-like NADH-dependent reductase (Old Yellow Enzyme family)</fullName>
    </submittedName>
</protein>
<comment type="caution">
    <text evidence="4">The sequence shown here is derived from an EMBL/GenBank/DDBJ whole genome shotgun (WGS) entry which is preliminary data.</text>
</comment>
<dbReference type="GO" id="GO:0010181">
    <property type="term" value="F:FMN binding"/>
    <property type="evidence" value="ECO:0007669"/>
    <property type="project" value="InterPro"/>
</dbReference>
<evidence type="ECO:0000256" key="1">
    <source>
        <dbReference type="ARBA" id="ARBA00022630"/>
    </source>
</evidence>
<dbReference type="GO" id="GO:0016491">
    <property type="term" value="F:oxidoreductase activity"/>
    <property type="evidence" value="ECO:0007669"/>
    <property type="project" value="UniProtKB-KW"/>
</dbReference>
<feature type="domain" description="NADH:flavin oxidoreductase/NADH oxidase N-terminal" evidence="3">
    <location>
        <begin position="4"/>
        <end position="319"/>
    </location>
</feature>
<sequence length="357" mass="38864">MAELNTPLTIAGKVLSNRFSLAALTNLQSHVDGTLTDDEYNWLVHRAEGGFAMVHTCAAQVSQTGKGFDGQLGLYDDRHLDGLKRLASGLKKAGAMSIVQLHHAGMRTPPQFAKGQAVAPSDIEKYQARALTNAEVWDEIACFISAAERCQRAGFDGVEVHGAHGYLIAQFLSASINSRTDEFGGSLTARSKMLNEVIKGIRERCGKDFVVGVRLSPERFGVELSEMQQVAQQICGDHEIDYLDMSLWDVKATVADGDKAGQRLIDCFTKLDLSGVPLGVAGKIYSAEDAQWCLDQGADFVLPGRAAILHHDFPLRCQDKQFVSQSLPVSRAYLAAEKLGPAFIDYMATWEGFVANP</sequence>
<dbReference type="PANTHER" id="PTHR43656:SF2">
    <property type="entry name" value="BINDING OXIDOREDUCTASE, PUTATIVE (AFU_ORTHOLOGUE AFUA_2G08260)-RELATED"/>
    <property type="match status" value="1"/>
</dbReference>
<reference evidence="4 5" key="1">
    <citation type="submission" date="2018-10" db="EMBL/GenBank/DDBJ databases">
        <title>Genomic Encyclopedia of Type Strains, Phase IV (KMG-IV): sequencing the most valuable type-strain genomes for metagenomic binning, comparative biology and taxonomic classification.</title>
        <authorList>
            <person name="Goeker M."/>
        </authorList>
    </citation>
    <scope>NUCLEOTIDE SEQUENCE [LARGE SCALE GENOMIC DNA]</scope>
    <source>
        <strain evidence="4 5">DSM 25080</strain>
    </source>
</reference>
<keyword evidence="1" id="KW-0285">Flavoprotein</keyword>
<evidence type="ECO:0000313" key="4">
    <source>
        <dbReference type="EMBL" id="RMA82447.1"/>
    </source>
</evidence>
<organism evidence="4 5">
    <name type="scientific">Umboniibacter marinipuniceus</name>
    <dbReference type="NCBI Taxonomy" id="569599"/>
    <lineage>
        <taxon>Bacteria</taxon>
        <taxon>Pseudomonadati</taxon>
        <taxon>Pseudomonadota</taxon>
        <taxon>Gammaproteobacteria</taxon>
        <taxon>Cellvibrionales</taxon>
        <taxon>Cellvibrionaceae</taxon>
        <taxon>Umboniibacter</taxon>
    </lineage>
</organism>
<evidence type="ECO:0000256" key="2">
    <source>
        <dbReference type="ARBA" id="ARBA00023002"/>
    </source>
</evidence>